<organism evidence="2 3">
    <name type="scientific">Arabidopsis thaliana</name>
    <name type="common">Mouse-ear cress</name>
    <dbReference type="NCBI Taxonomy" id="3702"/>
    <lineage>
        <taxon>Eukaryota</taxon>
        <taxon>Viridiplantae</taxon>
        <taxon>Streptophyta</taxon>
        <taxon>Embryophyta</taxon>
        <taxon>Tracheophyta</taxon>
        <taxon>Spermatophyta</taxon>
        <taxon>Magnoliopsida</taxon>
        <taxon>eudicotyledons</taxon>
        <taxon>Gunneridae</taxon>
        <taxon>Pentapetalae</taxon>
        <taxon>rosids</taxon>
        <taxon>malvids</taxon>
        <taxon>Brassicales</taxon>
        <taxon>Brassicaceae</taxon>
        <taxon>Camelineae</taxon>
        <taxon>Arabidopsis</taxon>
    </lineage>
</organism>
<sequence>MSLKKCVVLMVVVLVVMVAMVEEVEGLSYATCMDLCETKCNFFFTHPEKYCKDKCNRKCRRLQSAQSSQMETIEMRNING</sequence>
<evidence type="ECO:0000256" key="1">
    <source>
        <dbReference type="SAM" id="SignalP"/>
    </source>
</evidence>
<name>A0A654EI11_ARATH</name>
<evidence type="ECO:0008006" key="4">
    <source>
        <dbReference type="Google" id="ProtNLM"/>
    </source>
</evidence>
<protein>
    <recommendedName>
        <fullName evidence="4">Plant thionin family protein</fullName>
    </recommendedName>
</protein>
<proteinExistence type="predicted"/>
<feature type="signal peptide" evidence="1">
    <location>
        <begin position="1"/>
        <end position="26"/>
    </location>
</feature>
<dbReference type="Proteomes" id="UP000426265">
    <property type="component" value="Unassembled WGS sequence"/>
</dbReference>
<dbReference type="ExpressionAtlas" id="A0A654EI11">
    <property type="expression patterns" value="baseline and differential"/>
</dbReference>
<feature type="chain" id="PRO_5024955660" description="Plant thionin family protein" evidence="1">
    <location>
        <begin position="27"/>
        <end position="80"/>
    </location>
</feature>
<gene>
    <name evidence="2" type="ORF">AN1_LOCUS4446</name>
</gene>
<evidence type="ECO:0000313" key="2">
    <source>
        <dbReference type="EMBL" id="VYS48966.1"/>
    </source>
</evidence>
<keyword evidence="1" id="KW-0732">Signal</keyword>
<reference evidence="2 3" key="1">
    <citation type="submission" date="2019-11" db="EMBL/GenBank/DDBJ databases">
        <authorList>
            <person name="Jiao W.-B."/>
            <person name="Schneeberger K."/>
        </authorList>
    </citation>
    <scope>NUCLEOTIDE SEQUENCE [LARGE SCALE GENOMIC DNA]</scope>
    <source>
        <strain evidence="3">cv. An-1</strain>
    </source>
</reference>
<accession>A0A654EI11</accession>
<dbReference type="EMBL" id="CACRSJ010000104">
    <property type="protein sequence ID" value="VYS48966.1"/>
    <property type="molecule type" value="Genomic_DNA"/>
</dbReference>
<dbReference type="AlphaFoldDB" id="A0A654EI11"/>
<evidence type="ECO:0000313" key="3">
    <source>
        <dbReference type="Proteomes" id="UP000426265"/>
    </source>
</evidence>